<dbReference type="GO" id="GO:0008623">
    <property type="term" value="C:CHRAC"/>
    <property type="evidence" value="ECO:0007669"/>
    <property type="project" value="TreeGrafter"/>
</dbReference>
<protein>
    <submittedName>
        <fullName evidence="5">Histone-fold-containing protein</fullName>
    </submittedName>
</protein>
<feature type="region of interest" description="Disordered" evidence="3">
    <location>
        <begin position="179"/>
        <end position="221"/>
    </location>
</feature>
<gene>
    <name evidence="5" type="ORF">CANTEDRAFT_92422</name>
</gene>
<dbReference type="InterPro" id="IPR050568">
    <property type="entry name" value="Transcr_DNA_Rep_Reg"/>
</dbReference>
<reference evidence="5 6" key="1">
    <citation type="journal article" date="2011" name="Proc. Natl. Acad. Sci. U.S.A.">
        <title>Comparative genomics of xylose-fermenting fungi for enhanced biofuel production.</title>
        <authorList>
            <person name="Wohlbach D.J."/>
            <person name="Kuo A."/>
            <person name="Sato T.K."/>
            <person name="Potts K.M."/>
            <person name="Salamov A.A."/>
            <person name="LaButti K.M."/>
            <person name="Sun H."/>
            <person name="Clum A."/>
            <person name="Pangilinan J.L."/>
            <person name="Lindquist E.A."/>
            <person name="Lucas S."/>
            <person name="Lapidus A."/>
            <person name="Jin M."/>
            <person name="Gunawan C."/>
            <person name="Balan V."/>
            <person name="Dale B.E."/>
            <person name="Jeffries T.W."/>
            <person name="Zinkel R."/>
            <person name="Barry K.W."/>
            <person name="Grigoriev I.V."/>
            <person name="Gasch A.P."/>
        </authorList>
    </citation>
    <scope>NUCLEOTIDE SEQUENCE [LARGE SCALE GENOMIC DNA]</scope>
    <source>
        <strain evidence="6">ATCC 10573 / BCRC 21748 / CBS 615 / JCM 9827 / NBRC 10315 / NRRL Y-1498 / VKM Y-70</strain>
    </source>
</reference>
<dbReference type="HOGENOM" id="CLU_084533_0_0_1"/>
<dbReference type="STRING" id="590646.G3AZE3"/>
<feature type="compositionally biased region" description="Polar residues" evidence="3">
    <location>
        <begin position="200"/>
        <end position="215"/>
    </location>
</feature>
<dbReference type="CDD" id="cd22929">
    <property type="entry name" value="HFD_POLE4-like"/>
    <property type="match status" value="1"/>
</dbReference>
<dbReference type="Proteomes" id="UP000000707">
    <property type="component" value="Unassembled WGS sequence"/>
</dbReference>
<evidence type="ECO:0000259" key="4">
    <source>
        <dbReference type="Pfam" id="PF00808"/>
    </source>
</evidence>
<evidence type="ECO:0000256" key="1">
    <source>
        <dbReference type="ARBA" id="ARBA00004123"/>
    </source>
</evidence>
<evidence type="ECO:0000256" key="3">
    <source>
        <dbReference type="SAM" id="MobiDB-lite"/>
    </source>
</evidence>
<dbReference type="OrthoDB" id="636685at2759"/>
<feature type="region of interest" description="Disordered" evidence="3">
    <location>
        <begin position="1"/>
        <end position="52"/>
    </location>
</feature>
<keyword evidence="6" id="KW-1185">Reference proteome</keyword>
<dbReference type="RefSeq" id="XP_006684648.1">
    <property type="nucleotide sequence ID" value="XM_006684585.1"/>
</dbReference>
<dbReference type="GeneID" id="18250197"/>
<dbReference type="InterPro" id="IPR003958">
    <property type="entry name" value="CBFA_NFYB_domain"/>
</dbReference>
<dbReference type="GO" id="GO:0046982">
    <property type="term" value="F:protein heterodimerization activity"/>
    <property type="evidence" value="ECO:0007669"/>
    <property type="project" value="InterPro"/>
</dbReference>
<dbReference type="InterPro" id="IPR009072">
    <property type="entry name" value="Histone-fold"/>
</dbReference>
<sequence>MSSPPPDSQGRMNDTPTTTPPAPTSDIESPAPEPQQMDLDPKSDSDDDSASISLPLSKIKRIFKMDPDYSGASQSAVFATGAATELFVQYITEQASLLAKIDKRKKILYKDFSTAVTSQDSLNFLSDTIPKTVPLRAVLQDQGTVEHEITPQTAPTPTPEQTDRVELPPTRRIDITSMLPVVSGPPPVQQQSTSPPVNKPSINSLISNDSPSNSDDVIMID</sequence>
<dbReference type="SUPFAM" id="SSF47113">
    <property type="entry name" value="Histone-fold"/>
    <property type="match status" value="1"/>
</dbReference>
<dbReference type="KEGG" id="cten:18250197"/>
<proteinExistence type="predicted"/>
<feature type="domain" description="Transcription factor CBF/NF-Y/archaeal histone" evidence="4">
    <location>
        <begin position="53"/>
        <end position="116"/>
    </location>
</feature>
<evidence type="ECO:0000256" key="2">
    <source>
        <dbReference type="ARBA" id="ARBA00023242"/>
    </source>
</evidence>
<dbReference type="PANTHER" id="PTHR10252">
    <property type="entry name" value="HISTONE-LIKE TRANSCRIPTION FACTOR CCAAT-RELATED"/>
    <property type="match status" value="1"/>
</dbReference>
<accession>G3AZE3</accession>
<dbReference type="Pfam" id="PF00808">
    <property type="entry name" value="CBFD_NFYB_HMF"/>
    <property type="match status" value="1"/>
</dbReference>
<dbReference type="GO" id="GO:0006261">
    <property type="term" value="P:DNA-templated DNA replication"/>
    <property type="evidence" value="ECO:0007669"/>
    <property type="project" value="TreeGrafter"/>
</dbReference>
<dbReference type="AlphaFoldDB" id="G3AZE3"/>
<organism evidence="6">
    <name type="scientific">Candida tenuis (strain ATCC 10573 / BCRC 21748 / CBS 615 / JCM 9827 / NBRC 10315 / NRRL Y-1498 / VKM Y-70)</name>
    <name type="common">Yeast</name>
    <name type="synonym">Yamadazyma tenuis</name>
    <dbReference type="NCBI Taxonomy" id="590646"/>
    <lineage>
        <taxon>Eukaryota</taxon>
        <taxon>Fungi</taxon>
        <taxon>Dikarya</taxon>
        <taxon>Ascomycota</taxon>
        <taxon>Saccharomycotina</taxon>
        <taxon>Pichiomycetes</taxon>
        <taxon>Debaryomycetaceae</taxon>
        <taxon>Yamadazyma</taxon>
    </lineage>
</organism>
<dbReference type="Gene3D" id="1.10.20.10">
    <property type="entry name" value="Histone, subunit A"/>
    <property type="match status" value="1"/>
</dbReference>
<evidence type="ECO:0000313" key="6">
    <source>
        <dbReference type="Proteomes" id="UP000000707"/>
    </source>
</evidence>
<keyword evidence="2" id="KW-0539">Nucleus</keyword>
<dbReference type="EMBL" id="GL996512">
    <property type="protein sequence ID" value="EGV66074.1"/>
    <property type="molecule type" value="Genomic_DNA"/>
</dbReference>
<evidence type="ECO:0000313" key="5">
    <source>
        <dbReference type="EMBL" id="EGV66074.1"/>
    </source>
</evidence>
<dbReference type="eggNOG" id="KOG1657">
    <property type="taxonomic scope" value="Eukaryota"/>
</dbReference>
<name>G3AZE3_CANTC</name>
<comment type="subcellular location">
    <subcellularLocation>
        <location evidence="1">Nucleus</location>
    </subcellularLocation>
</comment>
<dbReference type="PANTHER" id="PTHR10252:SF151">
    <property type="entry name" value="DNA POLYMERASE EPSILON NONCATALYTIC SUBUNIT"/>
    <property type="match status" value="1"/>
</dbReference>